<comment type="caution">
    <text evidence="1">The sequence shown here is derived from an EMBL/GenBank/DDBJ whole genome shotgun (WGS) entry which is preliminary data.</text>
</comment>
<sequence>MWFFPDAIPPADIVTDALRPKMTERTMCLINYRTSNRLLPQHSCRDAGNFFSTTIPGIYYTVRNGECSVVLSLGLAKTFLKNLSSAYPALIAFSTWSVNTSGAPITSVRVRDSNTVGSSASVGFQICDFKIALFNAILKILYWKYFPLTHSSKHNAPFNEHDAANTLQLDSSTQIVSDVFATYEKWLYAHYYARVGSIPAISIYFVAVYTMYSIYPDMDFSTTNTMSEEACEQVIKFLPGKEWLVRMHTRDAAISCLSRTVDRSSERISLCSASKAPDQDPILSAELKASRTGNEGALRRAIWRRDVWCGDGVLMARCYRSLYTPNTFLIRGVGYPVGTLVKIGRSRTSCQQLRKSKSTVYILRDGRVVGCLSISFVDLVKGQRGNGCEHKLKDASRAAHVPDYVTQRDVGVEQGNFQCSMH</sequence>
<protein>
    <submittedName>
        <fullName evidence="1">Uncharacterized protein</fullName>
    </submittedName>
</protein>
<evidence type="ECO:0000313" key="1">
    <source>
        <dbReference type="EMBL" id="KAJ7752505.1"/>
    </source>
</evidence>
<proteinExistence type="predicted"/>
<name>A0AAD7J0J9_9AGAR</name>
<keyword evidence="2" id="KW-1185">Reference proteome</keyword>
<evidence type="ECO:0000313" key="2">
    <source>
        <dbReference type="Proteomes" id="UP001215280"/>
    </source>
</evidence>
<organism evidence="1 2">
    <name type="scientific">Mycena maculata</name>
    <dbReference type="NCBI Taxonomy" id="230809"/>
    <lineage>
        <taxon>Eukaryota</taxon>
        <taxon>Fungi</taxon>
        <taxon>Dikarya</taxon>
        <taxon>Basidiomycota</taxon>
        <taxon>Agaricomycotina</taxon>
        <taxon>Agaricomycetes</taxon>
        <taxon>Agaricomycetidae</taxon>
        <taxon>Agaricales</taxon>
        <taxon>Marasmiineae</taxon>
        <taxon>Mycenaceae</taxon>
        <taxon>Mycena</taxon>
    </lineage>
</organism>
<accession>A0AAD7J0J9</accession>
<dbReference type="EMBL" id="JARJLG010000074">
    <property type="protein sequence ID" value="KAJ7752505.1"/>
    <property type="molecule type" value="Genomic_DNA"/>
</dbReference>
<dbReference type="Proteomes" id="UP001215280">
    <property type="component" value="Unassembled WGS sequence"/>
</dbReference>
<gene>
    <name evidence="1" type="ORF">DFH07DRAFT_774439</name>
</gene>
<reference evidence="1" key="1">
    <citation type="submission" date="2023-03" db="EMBL/GenBank/DDBJ databases">
        <title>Massive genome expansion in bonnet fungi (Mycena s.s.) driven by repeated elements and novel gene families across ecological guilds.</title>
        <authorList>
            <consortium name="Lawrence Berkeley National Laboratory"/>
            <person name="Harder C.B."/>
            <person name="Miyauchi S."/>
            <person name="Viragh M."/>
            <person name="Kuo A."/>
            <person name="Thoen E."/>
            <person name="Andreopoulos B."/>
            <person name="Lu D."/>
            <person name="Skrede I."/>
            <person name="Drula E."/>
            <person name="Henrissat B."/>
            <person name="Morin E."/>
            <person name="Kohler A."/>
            <person name="Barry K."/>
            <person name="LaButti K."/>
            <person name="Morin E."/>
            <person name="Salamov A."/>
            <person name="Lipzen A."/>
            <person name="Mereny Z."/>
            <person name="Hegedus B."/>
            <person name="Baldrian P."/>
            <person name="Stursova M."/>
            <person name="Weitz H."/>
            <person name="Taylor A."/>
            <person name="Grigoriev I.V."/>
            <person name="Nagy L.G."/>
            <person name="Martin F."/>
            <person name="Kauserud H."/>
        </authorList>
    </citation>
    <scope>NUCLEOTIDE SEQUENCE</scope>
    <source>
        <strain evidence="1">CBHHK188m</strain>
    </source>
</reference>
<dbReference type="AlphaFoldDB" id="A0AAD7J0J9"/>